<sequence length="66" mass="7569">MPPDNIRSVFILNTKLLTINLNFASSVRSFSELKIIQNYLRSIMLQNRLCSLAILVIKKEPVSTFD</sequence>
<organism evidence="1 2">
    <name type="scientific">Ladona fulva</name>
    <name type="common">Scarce chaser dragonfly</name>
    <name type="synonym">Libellula fulva</name>
    <dbReference type="NCBI Taxonomy" id="123851"/>
    <lineage>
        <taxon>Eukaryota</taxon>
        <taxon>Metazoa</taxon>
        <taxon>Ecdysozoa</taxon>
        <taxon>Arthropoda</taxon>
        <taxon>Hexapoda</taxon>
        <taxon>Insecta</taxon>
        <taxon>Pterygota</taxon>
        <taxon>Palaeoptera</taxon>
        <taxon>Odonata</taxon>
        <taxon>Epiprocta</taxon>
        <taxon>Anisoptera</taxon>
        <taxon>Libelluloidea</taxon>
        <taxon>Libellulidae</taxon>
        <taxon>Ladona</taxon>
    </lineage>
</organism>
<keyword evidence="2" id="KW-1185">Reference proteome</keyword>
<name>A0A8K0JWS5_LADFU</name>
<dbReference type="AlphaFoldDB" id="A0A8K0JWS5"/>
<reference evidence="1" key="2">
    <citation type="submission" date="2017-10" db="EMBL/GenBank/DDBJ databases">
        <title>Ladona fulva Genome sequencing and assembly.</title>
        <authorList>
            <person name="Murali S."/>
            <person name="Richards S."/>
            <person name="Bandaranaike D."/>
            <person name="Bellair M."/>
            <person name="Blankenburg K."/>
            <person name="Chao H."/>
            <person name="Dinh H."/>
            <person name="Doddapaneni H."/>
            <person name="Dugan-Rocha S."/>
            <person name="Elkadiri S."/>
            <person name="Gnanaolivu R."/>
            <person name="Hernandez B."/>
            <person name="Skinner E."/>
            <person name="Javaid M."/>
            <person name="Lee S."/>
            <person name="Li M."/>
            <person name="Ming W."/>
            <person name="Munidasa M."/>
            <person name="Muniz J."/>
            <person name="Nguyen L."/>
            <person name="Hughes D."/>
            <person name="Osuji N."/>
            <person name="Pu L.-L."/>
            <person name="Puazo M."/>
            <person name="Qu C."/>
            <person name="Quiroz J."/>
            <person name="Raj R."/>
            <person name="Weissenberger G."/>
            <person name="Xin Y."/>
            <person name="Zou X."/>
            <person name="Han Y."/>
            <person name="Worley K."/>
            <person name="Muzny D."/>
            <person name="Gibbs R."/>
        </authorList>
    </citation>
    <scope>NUCLEOTIDE SEQUENCE</scope>
    <source>
        <strain evidence="1">Sampled in the wild</strain>
    </source>
</reference>
<evidence type="ECO:0000313" key="2">
    <source>
        <dbReference type="Proteomes" id="UP000792457"/>
    </source>
</evidence>
<comment type="caution">
    <text evidence="1">The sequence shown here is derived from an EMBL/GenBank/DDBJ whole genome shotgun (WGS) entry which is preliminary data.</text>
</comment>
<reference evidence="1" key="1">
    <citation type="submission" date="2013-04" db="EMBL/GenBank/DDBJ databases">
        <authorList>
            <person name="Qu J."/>
            <person name="Murali S.C."/>
            <person name="Bandaranaike D."/>
            <person name="Bellair M."/>
            <person name="Blankenburg K."/>
            <person name="Chao H."/>
            <person name="Dinh H."/>
            <person name="Doddapaneni H."/>
            <person name="Downs B."/>
            <person name="Dugan-Rocha S."/>
            <person name="Elkadiri S."/>
            <person name="Gnanaolivu R.D."/>
            <person name="Hernandez B."/>
            <person name="Javaid M."/>
            <person name="Jayaseelan J.C."/>
            <person name="Lee S."/>
            <person name="Li M."/>
            <person name="Ming W."/>
            <person name="Munidasa M."/>
            <person name="Muniz J."/>
            <person name="Nguyen L."/>
            <person name="Ongeri F."/>
            <person name="Osuji N."/>
            <person name="Pu L.-L."/>
            <person name="Puazo M."/>
            <person name="Qu C."/>
            <person name="Quiroz J."/>
            <person name="Raj R."/>
            <person name="Weissenberger G."/>
            <person name="Xin Y."/>
            <person name="Zou X."/>
            <person name="Han Y."/>
            <person name="Richards S."/>
            <person name="Worley K."/>
            <person name="Muzny D."/>
            <person name="Gibbs R."/>
        </authorList>
    </citation>
    <scope>NUCLEOTIDE SEQUENCE</scope>
    <source>
        <strain evidence="1">Sampled in the wild</strain>
    </source>
</reference>
<gene>
    <name evidence="1" type="ORF">J437_LFUL003711</name>
</gene>
<dbReference type="EMBL" id="KZ308175">
    <property type="protein sequence ID" value="KAG8223823.1"/>
    <property type="molecule type" value="Genomic_DNA"/>
</dbReference>
<dbReference type="OrthoDB" id="6611240at2759"/>
<proteinExistence type="predicted"/>
<accession>A0A8K0JWS5</accession>
<protein>
    <submittedName>
        <fullName evidence="1">Uncharacterized protein</fullName>
    </submittedName>
</protein>
<evidence type="ECO:0000313" key="1">
    <source>
        <dbReference type="EMBL" id="KAG8223823.1"/>
    </source>
</evidence>
<dbReference type="Proteomes" id="UP000792457">
    <property type="component" value="Unassembled WGS sequence"/>
</dbReference>